<accession>A0ABD3ALV2</accession>
<dbReference type="EMBL" id="JBJUIK010000003">
    <property type="protein sequence ID" value="KAL3532132.1"/>
    <property type="molecule type" value="Genomic_DNA"/>
</dbReference>
<protein>
    <submittedName>
        <fullName evidence="3">Uncharacterized protein</fullName>
    </submittedName>
</protein>
<dbReference type="Gene3D" id="3.40.50.720">
    <property type="entry name" value="NAD(P)-binding Rossmann-like Domain"/>
    <property type="match status" value="1"/>
</dbReference>
<dbReference type="Proteomes" id="UP001630127">
    <property type="component" value="Unassembled WGS sequence"/>
</dbReference>
<dbReference type="InterPro" id="IPR036291">
    <property type="entry name" value="NAD(P)-bd_dom_sf"/>
</dbReference>
<dbReference type="InterPro" id="IPR002347">
    <property type="entry name" value="SDR_fam"/>
</dbReference>
<evidence type="ECO:0000313" key="3">
    <source>
        <dbReference type="EMBL" id="KAL3532132.1"/>
    </source>
</evidence>
<keyword evidence="2" id="KW-0560">Oxidoreductase</keyword>
<dbReference type="PANTHER" id="PTHR43180:SF37">
    <property type="entry name" value="TROPINONE REDUCTASE-LIKE 2"/>
    <property type="match status" value="1"/>
</dbReference>
<dbReference type="PANTHER" id="PTHR43180">
    <property type="entry name" value="3-OXOACYL-(ACYL-CARRIER-PROTEIN) REDUCTASE (AFU_ORTHOLOGUE AFUA_6G11210)"/>
    <property type="match status" value="1"/>
</dbReference>
<organism evidence="3 4">
    <name type="scientific">Cinchona calisaya</name>
    <dbReference type="NCBI Taxonomy" id="153742"/>
    <lineage>
        <taxon>Eukaryota</taxon>
        <taxon>Viridiplantae</taxon>
        <taxon>Streptophyta</taxon>
        <taxon>Embryophyta</taxon>
        <taxon>Tracheophyta</taxon>
        <taxon>Spermatophyta</taxon>
        <taxon>Magnoliopsida</taxon>
        <taxon>eudicotyledons</taxon>
        <taxon>Gunneridae</taxon>
        <taxon>Pentapetalae</taxon>
        <taxon>asterids</taxon>
        <taxon>lamiids</taxon>
        <taxon>Gentianales</taxon>
        <taxon>Rubiaceae</taxon>
        <taxon>Cinchonoideae</taxon>
        <taxon>Cinchoneae</taxon>
        <taxon>Cinchona</taxon>
    </lineage>
</organism>
<evidence type="ECO:0000313" key="4">
    <source>
        <dbReference type="Proteomes" id="UP001630127"/>
    </source>
</evidence>
<keyword evidence="4" id="KW-1185">Reference proteome</keyword>
<evidence type="ECO:0000256" key="2">
    <source>
        <dbReference type="ARBA" id="ARBA00023002"/>
    </source>
</evidence>
<dbReference type="InterPro" id="IPR020904">
    <property type="entry name" value="Sc_DH/Rdtase_CS"/>
</dbReference>
<dbReference type="FunFam" id="3.40.50.720:FF:000084">
    <property type="entry name" value="Short-chain dehydrogenase reductase"/>
    <property type="match status" value="1"/>
</dbReference>
<evidence type="ECO:0000256" key="1">
    <source>
        <dbReference type="ARBA" id="ARBA00006484"/>
    </source>
</evidence>
<dbReference type="PROSITE" id="PS00061">
    <property type="entry name" value="ADH_SHORT"/>
    <property type="match status" value="1"/>
</dbReference>
<dbReference type="SUPFAM" id="SSF51735">
    <property type="entry name" value="NAD(P)-binding Rossmann-fold domains"/>
    <property type="match status" value="1"/>
</dbReference>
<dbReference type="AlphaFoldDB" id="A0ABD3ALV2"/>
<reference evidence="3 4" key="1">
    <citation type="submission" date="2024-11" db="EMBL/GenBank/DDBJ databases">
        <title>A near-complete genome assembly of Cinchona calisaya.</title>
        <authorList>
            <person name="Lian D.C."/>
            <person name="Zhao X.W."/>
            <person name="Wei L."/>
        </authorList>
    </citation>
    <scope>NUCLEOTIDE SEQUENCE [LARGE SCALE GENOMIC DNA]</scope>
    <source>
        <tissue evidence="3">Nenye</tissue>
    </source>
</reference>
<dbReference type="PRINTS" id="PR00080">
    <property type="entry name" value="SDRFAMILY"/>
</dbReference>
<dbReference type="Pfam" id="PF13561">
    <property type="entry name" value="adh_short_C2"/>
    <property type="match status" value="1"/>
</dbReference>
<name>A0ABD3ALV2_9GENT</name>
<gene>
    <name evidence="3" type="ORF">ACH5RR_005653</name>
</gene>
<comment type="caution">
    <text evidence="3">The sequence shown here is derived from an EMBL/GenBank/DDBJ whole genome shotgun (WGS) entry which is preliminary data.</text>
</comment>
<sequence>MSANPSVVSSNKRLDGKVAIVTGGASGIGAAAVRLFSQNGAKVVIADIQDNLGQEIANKLCENVSYIHCDVSQEEQVINLINTTVDKYGQLDIMYNNAGIIDNFYISIVEASKSDLDRLLAVNLVGSFLGAKHAARVMIPRRKGCILFTASACVNIAGLGTHAYSVTKHGISGLVKSLSAELGEHGIRVNCVSPFSVATGIAGRIPSEEEIAQNEMFVSGVANLKEKILKVDDVAQAALYLASDEAGYVSGLNLVVDGGYSVVNPSMMTAFATHFKPPVE</sequence>
<comment type="similarity">
    <text evidence="1">Belongs to the short-chain dehydrogenases/reductases (SDR) family.</text>
</comment>
<dbReference type="GO" id="GO:0016616">
    <property type="term" value="F:oxidoreductase activity, acting on the CH-OH group of donors, NAD or NADP as acceptor"/>
    <property type="evidence" value="ECO:0007669"/>
    <property type="project" value="UniProtKB-ARBA"/>
</dbReference>
<dbReference type="PRINTS" id="PR00081">
    <property type="entry name" value="GDHRDH"/>
</dbReference>
<proteinExistence type="inferred from homology"/>